<organism evidence="2 3">
    <name type="scientific">Desulforamulus reducens (strain ATCC BAA-1160 / DSM 100696 / MI-1)</name>
    <name type="common">Desulfotomaculum reducens</name>
    <dbReference type="NCBI Taxonomy" id="349161"/>
    <lineage>
        <taxon>Bacteria</taxon>
        <taxon>Bacillati</taxon>
        <taxon>Bacillota</taxon>
        <taxon>Clostridia</taxon>
        <taxon>Eubacteriales</taxon>
        <taxon>Peptococcaceae</taxon>
        <taxon>Desulforamulus</taxon>
    </lineage>
</organism>
<dbReference type="OrthoDB" id="25008at2"/>
<dbReference type="KEGG" id="drm:Dred_0748"/>
<name>A4J2I4_DESRM</name>
<feature type="signal peptide" evidence="1">
    <location>
        <begin position="1"/>
        <end position="27"/>
    </location>
</feature>
<proteinExistence type="predicted"/>
<sequence>MSREKRNLVKIFLTMLLAFSFTTGAHASILTPSSLIDYNSYDLGDTINFEANPAVFLKTIPNKFKNEQPESTRTLLFSDFPEYIDKPGISYQDTIYPFKNKGKFRIFDYHVNSSTEPLYFSVLLTNKNNHPVSVQIEKMAVAGPSMNYTAVGKTAVNEWLKSSVDKMIEIQPGKTVFLAEPVCLKKDQLVNFIYDATVSDAVQVTTVTRRDQKASLKGLPVLGKITEGGKTPTILRGTFDTADYYNFYVIGLDERGYNAVGVAGKSEYLQGYSAVDRKKVINYGNYGVLYHTKFQLIPFLQTPEAIVVNSRGGGFATAANITVNGELITQGLDTPSKTTAIGFNTVKQGILVFKNSIYNSDKIEIDWMPAGGTNLPVNFIVQPYQAVAPH</sequence>
<dbReference type="Proteomes" id="UP000001556">
    <property type="component" value="Chromosome"/>
</dbReference>
<evidence type="ECO:0000256" key="1">
    <source>
        <dbReference type="SAM" id="SignalP"/>
    </source>
</evidence>
<dbReference type="AlphaFoldDB" id="A4J2I4"/>
<protein>
    <submittedName>
        <fullName evidence="2">Uncharacterized protein</fullName>
    </submittedName>
</protein>
<dbReference type="EMBL" id="CP000612">
    <property type="protein sequence ID" value="ABO49287.1"/>
    <property type="molecule type" value="Genomic_DNA"/>
</dbReference>
<accession>A4J2I4</accession>
<gene>
    <name evidence="2" type="ordered locus">Dred_0748</name>
</gene>
<feature type="chain" id="PRO_5002670668" evidence="1">
    <location>
        <begin position="28"/>
        <end position="390"/>
    </location>
</feature>
<dbReference type="STRING" id="349161.Dred_0748"/>
<keyword evidence="3" id="KW-1185">Reference proteome</keyword>
<dbReference type="RefSeq" id="WP_011877123.1">
    <property type="nucleotide sequence ID" value="NC_009253.1"/>
</dbReference>
<evidence type="ECO:0000313" key="2">
    <source>
        <dbReference type="EMBL" id="ABO49287.1"/>
    </source>
</evidence>
<dbReference type="eggNOG" id="COG3291">
    <property type="taxonomic scope" value="Bacteria"/>
</dbReference>
<reference evidence="2 3" key="1">
    <citation type="submission" date="2007-03" db="EMBL/GenBank/DDBJ databases">
        <title>Complete sequence of Desulfotomaculum reducens MI-1.</title>
        <authorList>
            <consortium name="US DOE Joint Genome Institute"/>
            <person name="Copeland A."/>
            <person name="Lucas S."/>
            <person name="Lapidus A."/>
            <person name="Barry K."/>
            <person name="Detter J.C."/>
            <person name="Glavina del Rio T."/>
            <person name="Hammon N."/>
            <person name="Israni S."/>
            <person name="Dalin E."/>
            <person name="Tice H."/>
            <person name="Pitluck S."/>
            <person name="Sims D."/>
            <person name="Brettin T."/>
            <person name="Bruce D."/>
            <person name="Han C."/>
            <person name="Tapia R."/>
            <person name="Schmutz J."/>
            <person name="Larimer F."/>
            <person name="Land M."/>
            <person name="Hauser L."/>
            <person name="Kyrpides N."/>
            <person name="Kim E."/>
            <person name="Tebo B.M."/>
            <person name="Richardson P."/>
        </authorList>
    </citation>
    <scope>NUCLEOTIDE SEQUENCE [LARGE SCALE GENOMIC DNA]</scope>
    <source>
        <strain evidence="2 3">MI-1</strain>
    </source>
</reference>
<evidence type="ECO:0000313" key="3">
    <source>
        <dbReference type="Proteomes" id="UP000001556"/>
    </source>
</evidence>
<keyword evidence="1" id="KW-0732">Signal</keyword>
<dbReference type="HOGENOM" id="CLU_047950_0_0_9"/>